<dbReference type="GO" id="GO:0006233">
    <property type="term" value="P:dTDP biosynthetic process"/>
    <property type="evidence" value="ECO:0007669"/>
    <property type="project" value="InterPro"/>
</dbReference>
<dbReference type="SUPFAM" id="SSF52540">
    <property type="entry name" value="P-loop containing nucleoside triphosphate hydrolases"/>
    <property type="match status" value="1"/>
</dbReference>
<evidence type="ECO:0000256" key="3">
    <source>
        <dbReference type="ARBA" id="ARBA00012980"/>
    </source>
</evidence>
<evidence type="ECO:0000256" key="5">
    <source>
        <dbReference type="ARBA" id="ARBA00022727"/>
    </source>
</evidence>
<dbReference type="GO" id="GO:0006227">
    <property type="term" value="P:dUDP biosynthetic process"/>
    <property type="evidence" value="ECO:0007669"/>
    <property type="project" value="TreeGrafter"/>
</dbReference>
<dbReference type="PANTHER" id="PTHR10344:SF1">
    <property type="entry name" value="THYMIDYLATE KINASE"/>
    <property type="match status" value="1"/>
</dbReference>
<gene>
    <name evidence="10" type="ORF">FSB_LOCUS28554</name>
</gene>
<dbReference type="GO" id="GO:0005634">
    <property type="term" value="C:nucleus"/>
    <property type="evidence" value="ECO:0007669"/>
    <property type="project" value="TreeGrafter"/>
</dbReference>
<dbReference type="InterPro" id="IPR018095">
    <property type="entry name" value="Thymidylate_kin_CS"/>
</dbReference>
<dbReference type="InterPro" id="IPR039430">
    <property type="entry name" value="Thymidylate_kin-like_dom"/>
</dbReference>
<keyword evidence="5" id="KW-0545">Nucleotide biosynthesis</keyword>
<evidence type="ECO:0000256" key="6">
    <source>
        <dbReference type="ARBA" id="ARBA00022741"/>
    </source>
</evidence>
<keyword evidence="4" id="KW-0808">Transferase</keyword>
<evidence type="ECO:0000256" key="1">
    <source>
        <dbReference type="ARBA" id="ARBA00004992"/>
    </source>
</evidence>
<dbReference type="EMBL" id="OIVN01002112">
    <property type="protein sequence ID" value="SPD00672.1"/>
    <property type="molecule type" value="Genomic_DNA"/>
</dbReference>
<dbReference type="PANTHER" id="PTHR10344">
    <property type="entry name" value="THYMIDYLATE KINASE"/>
    <property type="match status" value="1"/>
</dbReference>
<sequence length="200" mass="21921">METKLKTGTTLIVDRYSYSGVAFSSAKGLGVEWCKAPEIGLLAPDLVLYLDIQPEKAAERGGYGGERYEQLEFQRKVSQCYQVLHDASWKIIDACQPVEDIERQLQEIVLECVMTCQKGKPLANLWSAATVSLLIFLSHLNSPSSSKRAAMKLRQLGTGEGPIEVMVWLGCDSKGVSALGGDLVGFEDLGGGFWGFDRLK</sequence>
<dbReference type="GO" id="GO:0005524">
    <property type="term" value="F:ATP binding"/>
    <property type="evidence" value="ECO:0007669"/>
    <property type="project" value="UniProtKB-KW"/>
</dbReference>
<dbReference type="GO" id="GO:0004550">
    <property type="term" value="F:nucleoside diphosphate kinase activity"/>
    <property type="evidence" value="ECO:0007669"/>
    <property type="project" value="TreeGrafter"/>
</dbReference>
<dbReference type="Gene3D" id="3.40.50.300">
    <property type="entry name" value="P-loop containing nucleotide triphosphate hydrolases"/>
    <property type="match status" value="1"/>
</dbReference>
<evidence type="ECO:0000256" key="7">
    <source>
        <dbReference type="ARBA" id="ARBA00022777"/>
    </source>
</evidence>
<dbReference type="GO" id="GO:0005829">
    <property type="term" value="C:cytosol"/>
    <property type="evidence" value="ECO:0007669"/>
    <property type="project" value="TreeGrafter"/>
</dbReference>
<dbReference type="InterPro" id="IPR027417">
    <property type="entry name" value="P-loop_NTPase"/>
</dbReference>
<name>A0A2N9GM39_FAGSY</name>
<dbReference type="GO" id="GO:0005739">
    <property type="term" value="C:mitochondrion"/>
    <property type="evidence" value="ECO:0007669"/>
    <property type="project" value="TreeGrafter"/>
</dbReference>
<evidence type="ECO:0000256" key="8">
    <source>
        <dbReference type="ARBA" id="ARBA00022840"/>
    </source>
</evidence>
<dbReference type="EC" id="2.7.4.9" evidence="3"/>
<evidence type="ECO:0000256" key="2">
    <source>
        <dbReference type="ARBA" id="ARBA00009776"/>
    </source>
</evidence>
<keyword evidence="8" id="KW-0067">ATP-binding</keyword>
<accession>A0A2N9GM39</accession>
<protein>
    <recommendedName>
        <fullName evidence="3">dTMP kinase</fullName>
        <ecNumber evidence="3">2.7.4.9</ecNumber>
    </recommendedName>
</protein>
<reference evidence="10" key="1">
    <citation type="submission" date="2018-02" db="EMBL/GenBank/DDBJ databases">
        <authorList>
            <person name="Cohen D.B."/>
            <person name="Kent A.D."/>
        </authorList>
    </citation>
    <scope>NUCLEOTIDE SEQUENCE</scope>
</reference>
<dbReference type="Pfam" id="PF02223">
    <property type="entry name" value="Thymidylate_kin"/>
    <property type="match status" value="1"/>
</dbReference>
<feature type="domain" description="Thymidylate kinase-like" evidence="9">
    <location>
        <begin position="2"/>
        <end position="104"/>
    </location>
</feature>
<organism evidence="10">
    <name type="scientific">Fagus sylvatica</name>
    <name type="common">Beechnut</name>
    <dbReference type="NCBI Taxonomy" id="28930"/>
    <lineage>
        <taxon>Eukaryota</taxon>
        <taxon>Viridiplantae</taxon>
        <taxon>Streptophyta</taxon>
        <taxon>Embryophyta</taxon>
        <taxon>Tracheophyta</taxon>
        <taxon>Spermatophyta</taxon>
        <taxon>Magnoliopsida</taxon>
        <taxon>eudicotyledons</taxon>
        <taxon>Gunneridae</taxon>
        <taxon>Pentapetalae</taxon>
        <taxon>rosids</taxon>
        <taxon>fabids</taxon>
        <taxon>Fagales</taxon>
        <taxon>Fagaceae</taxon>
        <taxon>Fagus</taxon>
    </lineage>
</organism>
<evidence type="ECO:0000259" key="9">
    <source>
        <dbReference type="Pfam" id="PF02223"/>
    </source>
</evidence>
<comment type="pathway">
    <text evidence="1">Pyrimidine metabolism; dTTP biosynthesis.</text>
</comment>
<dbReference type="GO" id="GO:0004798">
    <property type="term" value="F:dTMP kinase activity"/>
    <property type="evidence" value="ECO:0007669"/>
    <property type="project" value="UniProtKB-EC"/>
</dbReference>
<dbReference type="PROSITE" id="PS01331">
    <property type="entry name" value="THYMIDYLATE_KINASE"/>
    <property type="match status" value="1"/>
</dbReference>
<comment type="similarity">
    <text evidence="2">Belongs to the thymidylate kinase family.</text>
</comment>
<dbReference type="GO" id="GO:0006235">
    <property type="term" value="P:dTTP biosynthetic process"/>
    <property type="evidence" value="ECO:0007669"/>
    <property type="project" value="TreeGrafter"/>
</dbReference>
<evidence type="ECO:0000256" key="4">
    <source>
        <dbReference type="ARBA" id="ARBA00022679"/>
    </source>
</evidence>
<proteinExistence type="inferred from homology"/>
<dbReference type="AlphaFoldDB" id="A0A2N9GM39"/>
<keyword evidence="6" id="KW-0547">Nucleotide-binding</keyword>
<keyword evidence="7" id="KW-0418">Kinase</keyword>
<evidence type="ECO:0000313" key="10">
    <source>
        <dbReference type="EMBL" id="SPD00672.1"/>
    </source>
</evidence>